<dbReference type="RefSeq" id="WP_379597790.1">
    <property type="nucleotide sequence ID" value="NZ_JBHRTN010000018.1"/>
</dbReference>
<comment type="caution">
    <text evidence="1">The sequence shown here is derived from an EMBL/GenBank/DDBJ whole genome shotgun (WGS) entry which is preliminary data.</text>
</comment>
<reference evidence="2" key="1">
    <citation type="journal article" date="2019" name="Int. J. Syst. Evol. Microbiol.">
        <title>The Global Catalogue of Microorganisms (GCM) 10K type strain sequencing project: providing services to taxonomists for standard genome sequencing and annotation.</title>
        <authorList>
            <consortium name="The Broad Institute Genomics Platform"/>
            <consortium name="The Broad Institute Genome Sequencing Center for Infectious Disease"/>
            <person name="Wu L."/>
            <person name="Ma J."/>
        </authorList>
    </citation>
    <scope>NUCLEOTIDE SEQUENCE [LARGE SCALE GENOMIC DNA]</scope>
    <source>
        <strain evidence="2">KCTC 52094</strain>
    </source>
</reference>
<accession>A0ABV7G1A9</accession>
<proteinExistence type="predicted"/>
<name>A0ABV7G1A9_9PROT</name>
<sequence>MAPDQPMIFIADWASRTVNSETCGDGSAGWASKLADWCRDEAVRIGLTPAQLDEAAARLHGSPEDLVGYLRHECGRFR</sequence>
<organism evidence="1 2">
    <name type="scientific">Teichococcus globiformis</name>
    <dbReference type="NCBI Taxonomy" id="2307229"/>
    <lineage>
        <taxon>Bacteria</taxon>
        <taxon>Pseudomonadati</taxon>
        <taxon>Pseudomonadota</taxon>
        <taxon>Alphaproteobacteria</taxon>
        <taxon>Acetobacterales</taxon>
        <taxon>Roseomonadaceae</taxon>
        <taxon>Roseomonas</taxon>
    </lineage>
</organism>
<protein>
    <recommendedName>
        <fullName evidence="3">DUF3606 domain-containing protein</fullName>
    </recommendedName>
</protein>
<dbReference type="EMBL" id="JBHRTN010000018">
    <property type="protein sequence ID" value="MFC3126454.1"/>
    <property type="molecule type" value="Genomic_DNA"/>
</dbReference>
<evidence type="ECO:0008006" key="3">
    <source>
        <dbReference type="Google" id="ProtNLM"/>
    </source>
</evidence>
<evidence type="ECO:0000313" key="1">
    <source>
        <dbReference type="EMBL" id="MFC3126454.1"/>
    </source>
</evidence>
<evidence type="ECO:0000313" key="2">
    <source>
        <dbReference type="Proteomes" id="UP001595593"/>
    </source>
</evidence>
<dbReference type="Proteomes" id="UP001595593">
    <property type="component" value="Unassembled WGS sequence"/>
</dbReference>
<keyword evidence="2" id="KW-1185">Reference proteome</keyword>
<gene>
    <name evidence="1" type="ORF">ACFOD4_15430</name>
</gene>